<evidence type="ECO:0008006" key="6">
    <source>
        <dbReference type="Google" id="ProtNLM"/>
    </source>
</evidence>
<name>A0A9P4UR53_9PEZI</name>
<keyword evidence="5" id="KW-1185">Reference proteome</keyword>
<evidence type="ECO:0000313" key="5">
    <source>
        <dbReference type="Proteomes" id="UP000799441"/>
    </source>
</evidence>
<feature type="region of interest" description="Disordered" evidence="2">
    <location>
        <begin position="381"/>
        <end position="425"/>
    </location>
</feature>
<accession>A0A9P4UR53</accession>
<feature type="compositionally biased region" description="Low complexity" evidence="2">
    <location>
        <begin position="414"/>
        <end position="425"/>
    </location>
</feature>
<sequence>MDPLSLTSSLISLLSVWQGALKGASVPTLRGHAALVRDYSFSMSILEDCVRDIRTAGEEVLTPAIVEATRHCVQLGQDLASRQERFVDSSARKIIAYVLAPWEKLQAQYKEFGDSVTLIHNLTQGLILRKLHHDQEKLLMRSFEHESLMRMIVDEYTRRKSRLWNRNPGDLESMASGAGSFTTDRESLADIVTLADEVVTKSMARGTNFDNNPSMVLGTITVTHESKPRFVPVRAKYDTGADANFIPSAFVKAHGLSSLLEELLEDGSHSNLFIGLNNEEFYIQHTITLQWCASTMHRVRTTKFHVADDLPYDMLLGDPFIQENRIFDPQRVALPLRRRRRNSAQRAEEELLNAANEAKEAEELQRTRLEDKRQRDLMREANRLGRSHTSASSMISASPSHLYPDTATPRTTASSGSPLNSPDSS</sequence>
<feature type="compositionally biased region" description="Low complexity" evidence="2">
    <location>
        <begin position="387"/>
        <end position="401"/>
    </location>
</feature>
<evidence type="ECO:0000256" key="3">
    <source>
        <dbReference type="SAM" id="SignalP"/>
    </source>
</evidence>
<keyword evidence="3" id="KW-0732">Signal</keyword>
<feature type="coiled-coil region" evidence="1">
    <location>
        <begin position="337"/>
        <end position="374"/>
    </location>
</feature>
<organism evidence="4 5">
    <name type="scientific">Polychaeton citri CBS 116435</name>
    <dbReference type="NCBI Taxonomy" id="1314669"/>
    <lineage>
        <taxon>Eukaryota</taxon>
        <taxon>Fungi</taxon>
        <taxon>Dikarya</taxon>
        <taxon>Ascomycota</taxon>
        <taxon>Pezizomycotina</taxon>
        <taxon>Dothideomycetes</taxon>
        <taxon>Dothideomycetidae</taxon>
        <taxon>Capnodiales</taxon>
        <taxon>Capnodiaceae</taxon>
        <taxon>Polychaeton</taxon>
    </lineage>
</organism>
<proteinExistence type="predicted"/>
<dbReference type="CDD" id="cd00303">
    <property type="entry name" value="retropepsin_like"/>
    <property type="match status" value="1"/>
</dbReference>
<dbReference type="Proteomes" id="UP000799441">
    <property type="component" value="Unassembled WGS sequence"/>
</dbReference>
<feature type="chain" id="PRO_5040475796" description="Peptidase A2 domain-containing protein" evidence="3">
    <location>
        <begin position="24"/>
        <end position="425"/>
    </location>
</feature>
<dbReference type="Gene3D" id="2.40.70.10">
    <property type="entry name" value="Acid Proteases"/>
    <property type="match status" value="1"/>
</dbReference>
<gene>
    <name evidence="4" type="ORF">K431DRAFT_290929</name>
</gene>
<keyword evidence="1" id="KW-0175">Coiled coil</keyword>
<dbReference type="EMBL" id="MU003768">
    <property type="protein sequence ID" value="KAF2725247.1"/>
    <property type="molecule type" value="Genomic_DNA"/>
</dbReference>
<comment type="caution">
    <text evidence="4">The sequence shown here is derived from an EMBL/GenBank/DDBJ whole genome shotgun (WGS) entry which is preliminary data.</text>
</comment>
<dbReference type="OrthoDB" id="5426765at2759"/>
<dbReference type="AlphaFoldDB" id="A0A9P4UR53"/>
<dbReference type="InterPro" id="IPR021109">
    <property type="entry name" value="Peptidase_aspartic_dom_sf"/>
</dbReference>
<evidence type="ECO:0000256" key="2">
    <source>
        <dbReference type="SAM" id="MobiDB-lite"/>
    </source>
</evidence>
<reference evidence="4" key="1">
    <citation type="journal article" date="2020" name="Stud. Mycol.">
        <title>101 Dothideomycetes genomes: a test case for predicting lifestyles and emergence of pathogens.</title>
        <authorList>
            <person name="Haridas S."/>
            <person name="Albert R."/>
            <person name="Binder M."/>
            <person name="Bloem J."/>
            <person name="Labutti K."/>
            <person name="Salamov A."/>
            <person name="Andreopoulos B."/>
            <person name="Baker S."/>
            <person name="Barry K."/>
            <person name="Bills G."/>
            <person name="Bluhm B."/>
            <person name="Cannon C."/>
            <person name="Castanera R."/>
            <person name="Culley D."/>
            <person name="Daum C."/>
            <person name="Ezra D."/>
            <person name="Gonzalez J."/>
            <person name="Henrissat B."/>
            <person name="Kuo A."/>
            <person name="Liang C."/>
            <person name="Lipzen A."/>
            <person name="Lutzoni F."/>
            <person name="Magnuson J."/>
            <person name="Mondo S."/>
            <person name="Nolan M."/>
            <person name="Ohm R."/>
            <person name="Pangilinan J."/>
            <person name="Park H.-J."/>
            <person name="Ramirez L."/>
            <person name="Alfaro M."/>
            <person name="Sun H."/>
            <person name="Tritt A."/>
            <person name="Yoshinaga Y."/>
            <person name="Zwiers L.-H."/>
            <person name="Turgeon B."/>
            <person name="Goodwin S."/>
            <person name="Spatafora J."/>
            <person name="Crous P."/>
            <person name="Grigoriev I."/>
        </authorList>
    </citation>
    <scope>NUCLEOTIDE SEQUENCE</scope>
    <source>
        <strain evidence="4">CBS 116435</strain>
    </source>
</reference>
<protein>
    <recommendedName>
        <fullName evidence="6">Peptidase A2 domain-containing protein</fullName>
    </recommendedName>
</protein>
<evidence type="ECO:0000256" key="1">
    <source>
        <dbReference type="SAM" id="Coils"/>
    </source>
</evidence>
<evidence type="ECO:0000313" key="4">
    <source>
        <dbReference type="EMBL" id="KAF2725247.1"/>
    </source>
</evidence>
<feature type="signal peptide" evidence="3">
    <location>
        <begin position="1"/>
        <end position="23"/>
    </location>
</feature>